<dbReference type="PANTHER" id="PTHR46438:SF11">
    <property type="entry name" value="LIPASE-RELATED"/>
    <property type="match status" value="1"/>
</dbReference>
<sequence>MTWTTRRRSERSGLAAIEAGAGTRIVLLHGVGLRAEALSRQIDALAGSYHVTAFDMPGHGGSPVRPEMTCVSDYADAVLADLTEPVLVVGHSMGAMIALDLASRAPDRVRGVVALNAVFERSTDAARAVQRRAAELDGVSIADPTGALDRWFGKEASPEREACRDWLCSVTPAGYKGAYTVFAHDRGPRRADLEHLSCPALFMTGAQEPNSTPAMSQAMAALAPNGRAIIVPDAAHMMPMTHAEAVNAALLAFAAEVLS</sequence>
<dbReference type="Gene3D" id="3.40.50.1820">
    <property type="entry name" value="alpha/beta hydrolase"/>
    <property type="match status" value="1"/>
</dbReference>
<gene>
    <name evidence="2" type="ORF">GCM10011363_33490</name>
</gene>
<name>A0ABQ1KXM8_9RHOB</name>
<dbReference type="Proteomes" id="UP000645462">
    <property type="component" value="Unassembled WGS sequence"/>
</dbReference>
<keyword evidence="3" id="KW-1185">Reference proteome</keyword>
<reference evidence="3" key="1">
    <citation type="journal article" date="2019" name="Int. J. Syst. Evol. Microbiol.">
        <title>The Global Catalogue of Microorganisms (GCM) 10K type strain sequencing project: providing services to taxonomists for standard genome sequencing and annotation.</title>
        <authorList>
            <consortium name="The Broad Institute Genomics Platform"/>
            <consortium name="The Broad Institute Genome Sequencing Center for Infectious Disease"/>
            <person name="Wu L."/>
            <person name="Ma J."/>
        </authorList>
    </citation>
    <scope>NUCLEOTIDE SEQUENCE [LARGE SCALE GENOMIC DNA]</scope>
    <source>
        <strain evidence="3">CGMCC 1.12478</strain>
    </source>
</reference>
<feature type="domain" description="AB hydrolase-1" evidence="1">
    <location>
        <begin position="25"/>
        <end position="249"/>
    </location>
</feature>
<evidence type="ECO:0000259" key="1">
    <source>
        <dbReference type="Pfam" id="PF12697"/>
    </source>
</evidence>
<dbReference type="EMBL" id="BMFC01000010">
    <property type="protein sequence ID" value="GGC14263.1"/>
    <property type="molecule type" value="Genomic_DNA"/>
</dbReference>
<comment type="caution">
    <text evidence="2">The sequence shown here is derived from an EMBL/GenBank/DDBJ whole genome shotgun (WGS) entry which is preliminary data.</text>
</comment>
<dbReference type="SUPFAM" id="SSF53474">
    <property type="entry name" value="alpha/beta-Hydrolases"/>
    <property type="match status" value="1"/>
</dbReference>
<dbReference type="PANTHER" id="PTHR46438">
    <property type="entry name" value="ALPHA/BETA-HYDROLASES SUPERFAMILY PROTEIN"/>
    <property type="match status" value="1"/>
</dbReference>
<evidence type="ECO:0000313" key="3">
    <source>
        <dbReference type="Proteomes" id="UP000645462"/>
    </source>
</evidence>
<accession>A0ABQ1KXM8</accession>
<dbReference type="InterPro" id="IPR029058">
    <property type="entry name" value="AB_hydrolase_fold"/>
</dbReference>
<protein>
    <recommendedName>
        <fullName evidence="1">AB hydrolase-1 domain-containing protein</fullName>
    </recommendedName>
</protein>
<dbReference type="InterPro" id="IPR000073">
    <property type="entry name" value="AB_hydrolase_1"/>
</dbReference>
<dbReference type="Pfam" id="PF12697">
    <property type="entry name" value="Abhydrolase_6"/>
    <property type="match status" value="1"/>
</dbReference>
<proteinExistence type="predicted"/>
<organism evidence="2 3">
    <name type="scientific">Marivita lacus</name>
    <dbReference type="NCBI Taxonomy" id="1323742"/>
    <lineage>
        <taxon>Bacteria</taxon>
        <taxon>Pseudomonadati</taxon>
        <taxon>Pseudomonadota</taxon>
        <taxon>Alphaproteobacteria</taxon>
        <taxon>Rhodobacterales</taxon>
        <taxon>Roseobacteraceae</taxon>
        <taxon>Marivita</taxon>
    </lineage>
</organism>
<evidence type="ECO:0000313" key="2">
    <source>
        <dbReference type="EMBL" id="GGC14263.1"/>
    </source>
</evidence>
<dbReference type="RefSeq" id="WP_188483194.1">
    <property type="nucleotide sequence ID" value="NZ_BMFC01000010.1"/>
</dbReference>